<reference evidence="2 3" key="1">
    <citation type="journal article" date="1998" name="Science">
        <title>Genome sequence of the nematode C. elegans: a platform for investigating biology.</title>
        <authorList>
            <consortium name="The C. elegans sequencing consortium"/>
            <person name="Sulson J.E."/>
            <person name="Waterston R."/>
        </authorList>
    </citation>
    <scope>NUCLEOTIDE SEQUENCE [LARGE SCALE GENOMIC DNA]</scope>
    <source>
        <strain evidence="2 3">Bristol N2</strain>
    </source>
</reference>
<dbReference type="Pfam" id="PF00646">
    <property type="entry name" value="F-box"/>
    <property type="match status" value="1"/>
</dbReference>
<evidence type="ECO:0000313" key="2">
    <source>
        <dbReference type="EMBL" id="CAB07162.2"/>
    </source>
</evidence>
<name>O17578_CAEEL</name>
<proteinExistence type="predicted"/>
<dbReference type="AlphaFoldDB" id="O17578"/>
<dbReference type="PhylomeDB" id="O17578"/>
<dbReference type="InParanoid" id="O17578"/>
<dbReference type="InterPro" id="IPR040161">
    <property type="entry name" value="FB224"/>
</dbReference>
<dbReference type="PANTHER" id="PTHR23015">
    <property type="entry name" value="UNCHARACTERIZED C.ELEGANS PROTEIN"/>
    <property type="match status" value="1"/>
</dbReference>
<dbReference type="SMART" id="SM00256">
    <property type="entry name" value="FBOX"/>
    <property type="match status" value="1"/>
</dbReference>
<feature type="domain" description="F-box" evidence="1">
    <location>
        <begin position="84"/>
        <end position="124"/>
    </location>
</feature>
<dbReference type="WormBase" id="C06H5.2">
    <property type="protein sequence ID" value="CE40736"/>
    <property type="gene ID" value="WBGene00007393"/>
    <property type="gene designation" value="fbxa-157"/>
</dbReference>
<evidence type="ECO:0000313" key="4">
    <source>
        <dbReference type="WormBase" id="C06H5.2"/>
    </source>
</evidence>
<dbReference type="InterPro" id="IPR002900">
    <property type="entry name" value="DUF38/FTH_CAE_spp"/>
</dbReference>
<dbReference type="OrthoDB" id="5910993at2759"/>
<dbReference type="Pfam" id="PF01827">
    <property type="entry name" value="FTH"/>
    <property type="match status" value="1"/>
</dbReference>
<dbReference type="InterPro" id="IPR041426">
    <property type="entry name" value="Mos1_HTH"/>
</dbReference>
<dbReference type="EMBL" id="BX284605">
    <property type="protein sequence ID" value="CAB07162.2"/>
    <property type="molecule type" value="Genomic_DNA"/>
</dbReference>
<dbReference type="CDD" id="cd22150">
    <property type="entry name" value="F-box_CeFBXA-like"/>
    <property type="match status" value="1"/>
</dbReference>
<dbReference type="FunCoup" id="O17578">
    <property type="interactions" value="4"/>
</dbReference>
<dbReference type="OMA" id="LETICIN"/>
<dbReference type="HOGENOM" id="CLU_030831_3_2_1"/>
<dbReference type="InterPro" id="IPR001810">
    <property type="entry name" value="F-box_dom"/>
</dbReference>
<dbReference type="STRING" id="6239.C06H5.2.1"/>
<dbReference type="IntAct" id="O17578">
    <property type="interactions" value="3"/>
</dbReference>
<dbReference type="UCSC" id="C06H5.2">
    <property type="organism name" value="c. elegans"/>
</dbReference>
<dbReference type="Proteomes" id="UP000001940">
    <property type="component" value="Chromosome V"/>
</dbReference>
<dbReference type="PIR" id="T19029">
    <property type="entry name" value="T19029"/>
</dbReference>
<gene>
    <name evidence="2 4" type="primary">fbxa-157</name>
    <name evidence="4" type="ORF">C06H5.2</name>
    <name evidence="2" type="ORF">CELE_C06H5.2</name>
</gene>
<sequence>MDQIDRKVKCIVTDSRALRICILFQLLQEIPVLDAYEAMCKAFGEQFMEYLHFEYWYMGLSNGSLNLDSYDRFYSSERKEWKSVTNYLQTMILDKLNPIDRFTAGAVCCSFKSIIDYQRSNLKKFHIFQEENNVSLYMNDNLVTYELDDDDCLVTYEERELLVKNKRPLEVAMNDASRLLKCRGLNLDYFYVNGVKDEGLILFDALKNVLQSVGVLTTKSVLINWLPSVQIAEILEHFNTEILEDLTIKSSESDENSIKRLVRLEQWKQAKTLTLSPVPHYSLIVKHLAHFQSLNFDFSEEAFPRGDMIKLRDEILLKSTKFEYFTCERVKFDATLLVRVFKPRSPPSGSTGSIVYKSRNETFDIAFHPDGFSIKKRIASQH</sequence>
<dbReference type="CTD" id="182349"/>
<dbReference type="PANTHER" id="PTHR23015:SF4">
    <property type="entry name" value="DUF38 DOMAIN-CONTAINING PROTEIN-RELATED"/>
    <property type="match status" value="1"/>
</dbReference>
<dbReference type="PaxDb" id="6239-C06H5.2"/>
<dbReference type="AGR" id="WB:WBGene00007393"/>
<dbReference type="Pfam" id="PF17906">
    <property type="entry name" value="HTH_48"/>
    <property type="match status" value="1"/>
</dbReference>
<dbReference type="GeneID" id="182349"/>
<dbReference type="PeptideAtlas" id="O17578"/>
<dbReference type="Bgee" id="WBGene00007393">
    <property type="expression patterns" value="Expressed in larva and 2 other cell types or tissues"/>
</dbReference>
<evidence type="ECO:0000259" key="1">
    <source>
        <dbReference type="SMART" id="SM00256"/>
    </source>
</evidence>
<organism evidence="2 3">
    <name type="scientific">Caenorhabditis elegans</name>
    <dbReference type="NCBI Taxonomy" id="6239"/>
    <lineage>
        <taxon>Eukaryota</taxon>
        <taxon>Metazoa</taxon>
        <taxon>Ecdysozoa</taxon>
        <taxon>Nematoda</taxon>
        <taxon>Chromadorea</taxon>
        <taxon>Rhabditida</taxon>
        <taxon>Rhabditina</taxon>
        <taxon>Rhabditomorpha</taxon>
        <taxon>Rhabditoidea</taxon>
        <taxon>Rhabditidae</taxon>
        <taxon>Peloderinae</taxon>
        <taxon>Caenorhabditis</taxon>
    </lineage>
</organism>
<dbReference type="RefSeq" id="NP_507510.2">
    <property type="nucleotide sequence ID" value="NM_075109.5"/>
</dbReference>
<keyword evidence="3" id="KW-1185">Reference proteome</keyword>
<dbReference type="KEGG" id="cel:CELE_C06H5.2"/>
<evidence type="ECO:0000313" key="3">
    <source>
        <dbReference type="Proteomes" id="UP000001940"/>
    </source>
</evidence>
<accession>O17578</accession>
<protein>
    <submittedName>
        <fullName evidence="2">F-box domain-containing protein</fullName>
    </submittedName>
</protein>